<reference evidence="2 3" key="1">
    <citation type="submission" date="2017-06" db="EMBL/GenBank/DDBJ databases">
        <title>Draft genome sequence of a variant of Elsinoe murrayae.</title>
        <authorList>
            <person name="Cheng Q."/>
        </authorList>
    </citation>
    <scope>NUCLEOTIDE SEQUENCE [LARGE SCALE GENOMIC DNA]</scope>
    <source>
        <strain evidence="2 3">CQ-2017a</strain>
    </source>
</reference>
<protein>
    <submittedName>
        <fullName evidence="2">Uncharacterized protein</fullName>
    </submittedName>
</protein>
<evidence type="ECO:0000313" key="3">
    <source>
        <dbReference type="Proteomes" id="UP000243797"/>
    </source>
</evidence>
<proteinExistence type="predicted"/>
<name>A0A2K1QMB1_9PEZI</name>
<sequence>MSGGAPGRIDIEESAPGAPSTEFRDAHARLRDALRLLMIRCAVDQEKRWLRDSEASFQGLKRSLDSVQYLYEAED</sequence>
<feature type="region of interest" description="Disordered" evidence="1">
    <location>
        <begin position="1"/>
        <end position="24"/>
    </location>
</feature>
<dbReference type="EMBL" id="NKHZ01000060">
    <property type="protein sequence ID" value="PNS16082.1"/>
    <property type="molecule type" value="Genomic_DNA"/>
</dbReference>
<accession>A0A2K1QMB1</accession>
<keyword evidence="3" id="KW-1185">Reference proteome</keyword>
<dbReference type="InParanoid" id="A0A2K1QMB1"/>
<evidence type="ECO:0000313" key="2">
    <source>
        <dbReference type="EMBL" id="PNS16082.1"/>
    </source>
</evidence>
<comment type="caution">
    <text evidence="2">The sequence shown here is derived from an EMBL/GenBank/DDBJ whole genome shotgun (WGS) entry which is preliminary data.</text>
</comment>
<organism evidence="2 3">
    <name type="scientific">Sphaceloma murrayae</name>
    <dbReference type="NCBI Taxonomy" id="2082308"/>
    <lineage>
        <taxon>Eukaryota</taxon>
        <taxon>Fungi</taxon>
        <taxon>Dikarya</taxon>
        <taxon>Ascomycota</taxon>
        <taxon>Pezizomycotina</taxon>
        <taxon>Dothideomycetes</taxon>
        <taxon>Dothideomycetidae</taxon>
        <taxon>Myriangiales</taxon>
        <taxon>Elsinoaceae</taxon>
        <taxon>Sphaceloma</taxon>
    </lineage>
</organism>
<evidence type="ECO:0000256" key="1">
    <source>
        <dbReference type="SAM" id="MobiDB-lite"/>
    </source>
</evidence>
<dbReference type="AlphaFoldDB" id="A0A2K1QMB1"/>
<dbReference type="Proteomes" id="UP000243797">
    <property type="component" value="Unassembled WGS sequence"/>
</dbReference>
<gene>
    <name evidence="2" type="ORF">CAC42_4483</name>
</gene>